<gene>
    <name evidence="6" type="ORF">NP493_483g00016</name>
</gene>
<dbReference type="AlphaFoldDB" id="A0AAD9KZ42"/>
<dbReference type="Gene3D" id="3.40.120.10">
    <property type="entry name" value="Alpha-D-Glucose-1,6-Bisphosphate, subunit A, domain 3"/>
    <property type="match status" value="1"/>
</dbReference>
<feature type="domain" description="Alpha-D-phosphohexomutase alpha/beta/alpha" evidence="5">
    <location>
        <begin position="2"/>
        <end position="105"/>
    </location>
</feature>
<dbReference type="SUPFAM" id="SSF53738">
    <property type="entry name" value="Phosphoglucomutase, first 3 domains"/>
    <property type="match status" value="1"/>
</dbReference>
<dbReference type="Pfam" id="PF02878">
    <property type="entry name" value="PGM_PMM_I"/>
    <property type="match status" value="1"/>
</dbReference>
<evidence type="ECO:0000313" key="6">
    <source>
        <dbReference type="EMBL" id="KAK2179550.1"/>
    </source>
</evidence>
<accession>A0AAD9KZ42</accession>
<evidence type="ECO:0000259" key="5">
    <source>
        <dbReference type="Pfam" id="PF02878"/>
    </source>
</evidence>
<evidence type="ECO:0000313" key="7">
    <source>
        <dbReference type="Proteomes" id="UP001209878"/>
    </source>
</evidence>
<keyword evidence="4" id="KW-0413">Isomerase</keyword>
<proteinExistence type="inferred from homology"/>
<dbReference type="GO" id="GO:0005975">
    <property type="term" value="P:carbohydrate metabolic process"/>
    <property type="evidence" value="ECO:0007669"/>
    <property type="project" value="InterPro"/>
</dbReference>
<dbReference type="InterPro" id="IPR045244">
    <property type="entry name" value="PGM"/>
</dbReference>
<keyword evidence="3" id="KW-0460">Magnesium</keyword>
<dbReference type="GO" id="GO:0004614">
    <property type="term" value="F:phosphoglucomutase activity"/>
    <property type="evidence" value="ECO:0007669"/>
    <property type="project" value="InterPro"/>
</dbReference>
<name>A0AAD9KZ42_RIDPI</name>
<comment type="caution">
    <text evidence="6">The sequence shown here is derived from an EMBL/GenBank/DDBJ whole genome shotgun (WGS) entry which is preliminary data.</text>
</comment>
<reference evidence="6" key="1">
    <citation type="journal article" date="2023" name="Mol. Biol. Evol.">
        <title>Third-Generation Sequencing Reveals the Adaptive Role of the Epigenome in Three Deep-Sea Polychaetes.</title>
        <authorList>
            <person name="Perez M."/>
            <person name="Aroh O."/>
            <person name="Sun Y."/>
            <person name="Lan Y."/>
            <person name="Juniper S.K."/>
            <person name="Young C.R."/>
            <person name="Angers B."/>
            <person name="Qian P.Y."/>
        </authorList>
    </citation>
    <scope>NUCLEOTIDE SEQUENCE</scope>
    <source>
        <strain evidence="6">R07B-5</strain>
    </source>
</reference>
<organism evidence="6 7">
    <name type="scientific">Ridgeia piscesae</name>
    <name type="common">Tubeworm</name>
    <dbReference type="NCBI Taxonomy" id="27915"/>
    <lineage>
        <taxon>Eukaryota</taxon>
        <taxon>Metazoa</taxon>
        <taxon>Spiralia</taxon>
        <taxon>Lophotrochozoa</taxon>
        <taxon>Annelida</taxon>
        <taxon>Polychaeta</taxon>
        <taxon>Sedentaria</taxon>
        <taxon>Canalipalpata</taxon>
        <taxon>Sabellida</taxon>
        <taxon>Siboglinidae</taxon>
        <taxon>Ridgeia</taxon>
    </lineage>
</organism>
<evidence type="ECO:0000256" key="4">
    <source>
        <dbReference type="ARBA" id="ARBA00023235"/>
    </source>
</evidence>
<keyword evidence="7" id="KW-1185">Reference proteome</keyword>
<keyword evidence="2" id="KW-0479">Metal-binding</keyword>
<dbReference type="InterPro" id="IPR016055">
    <property type="entry name" value="A-D-PHexomutase_a/b/a-I/II/III"/>
</dbReference>
<evidence type="ECO:0000256" key="2">
    <source>
        <dbReference type="ARBA" id="ARBA00022723"/>
    </source>
</evidence>
<dbReference type="PANTHER" id="PTHR22573">
    <property type="entry name" value="PHOSPHOHEXOMUTASE FAMILY MEMBER"/>
    <property type="match status" value="1"/>
</dbReference>
<sequence length="183" mass="20054">MKSTLLIGGDGREYSKVAIKTIIQMCPARKVAKVILGKDGLLSTPAASYLIQKHKAVCGFILTTSMAHSGSASYFGIKINGSDGGPAPEAIFSKIERLTKKIENYKICKEVNPDITVVAAQQYTTDYGHFTVDVIDPVKVTGAYSDSFQCIYVRHNDLNQHTLSTLSLRDPSLIEKYYSESIL</sequence>
<dbReference type="GO" id="GO:0046872">
    <property type="term" value="F:metal ion binding"/>
    <property type="evidence" value="ECO:0007669"/>
    <property type="project" value="UniProtKB-KW"/>
</dbReference>
<dbReference type="EMBL" id="JAODUO010000483">
    <property type="protein sequence ID" value="KAK2179550.1"/>
    <property type="molecule type" value="Genomic_DNA"/>
</dbReference>
<dbReference type="InterPro" id="IPR005844">
    <property type="entry name" value="A-D-PHexomutase_a/b/a-I"/>
</dbReference>
<protein>
    <recommendedName>
        <fullName evidence="5">Alpha-D-phosphohexomutase alpha/beta/alpha domain-containing protein</fullName>
    </recommendedName>
</protein>
<comment type="similarity">
    <text evidence="1">Belongs to the phosphohexose mutase family.</text>
</comment>
<dbReference type="Proteomes" id="UP001209878">
    <property type="component" value="Unassembled WGS sequence"/>
</dbReference>
<evidence type="ECO:0000256" key="1">
    <source>
        <dbReference type="ARBA" id="ARBA00010231"/>
    </source>
</evidence>
<dbReference type="GO" id="GO:0005829">
    <property type="term" value="C:cytosol"/>
    <property type="evidence" value="ECO:0007669"/>
    <property type="project" value="TreeGrafter"/>
</dbReference>
<dbReference type="PANTHER" id="PTHR22573:SF2">
    <property type="entry name" value="PHOSPHOGLUCOMUTASE"/>
    <property type="match status" value="1"/>
</dbReference>
<evidence type="ECO:0000256" key="3">
    <source>
        <dbReference type="ARBA" id="ARBA00022842"/>
    </source>
</evidence>